<dbReference type="KEGG" id="tsy:THSYN_28590"/>
<sequence length="112" mass="11619">MLAAAAAGWLNQIDATPGAVVLPDLDEGEAACIRIALTHAGASLVLMDERAGRAVAMEHGLVVAGTAAIIGMAKTRRLIGSARDAFARLHGSDFRISAQVIETVLRRVGEMA</sequence>
<evidence type="ECO:0000313" key="2">
    <source>
        <dbReference type="Proteomes" id="UP000232638"/>
    </source>
</evidence>
<proteinExistence type="predicted"/>
<dbReference type="PANTHER" id="PTHR39550">
    <property type="entry name" value="SLL0658 PROTEIN"/>
    <property type="match status" value="1"/>
</dbReference>
<organism evidence="1 2">
    <name type="scientific">Candidatus Thiodictyon syntrophicum</name>
    <dbReference type="NCBI Taxonomy" id="1166950"/>
    <lineage>
        <taxon>Bacteria</taxon>
        <taxon>Pseudomonadati</taxon>
        <taxon>Pseudomonadota</taxon>
        <taxon>Gammaproteobacteria</taxon>
        <taxon>Chromatiales</taxon>
        <taxon>Chromatiaceae</taxon>
        <taxon>Thiodictyon</taxon>
    </lineage>
</organism>
<reference evidence="1 2" key="1">
    <citation type="submission" date="2017-03" db="EMBL/GenBank/DDBJ databases">
        <title>Complete genome sequence of Candidatus 'Thiodictyon syntrophicum' sp. nov. strain Cad16T, a photolithoautotroph purple sulfur bacterium isolated from an alpine meromictic lake.</title>
        <authorList>
            <person name="Luedin S.M."/>
            <person name="Pothier J.F."/>
            <person name="Danza F."/>
            <person name="Storelli N."/>
            <person name="Wittwer M."/>
            <person name="Tonolla M."/>
        </authorList>
    </citation>
    <scope>NUCLEOTIDE SEQUENCE [LARGE SCALE GENOMIC DNA]</scope>
    <source>
        <strain evidence="1 2">Cad16T</strain>
    </source>
</reference>
<dbReference type="AlphaFoldDB" id="A0A2K8UHG1"/>
<dbReference type="PANTHER" id="PTHR39550:SF1">
    <property type="entry name" value="SLL0658 PROTEIN"/>
    <property type="match status" value="1"/>
</dbReference>
<gene>
    <name evidence="1" type="ORF">THSYN_28590</name>
</gene>
<dbReference type="InterPro" id="IPR021799">
    <property type="entry name" value="PIN-like_prokaryotic"/>
</dbReference>
<evidence type="ECO:0000313" key="1">
    <source>
        <dbReference type="EMBL" id="AUB84990.1"/>
    </source>
</evidence>
<protein>
    <recommendedName>
        <fullName evidence="3">DUF3368 domain-containing protein</fullName>
    </recommendedName>
</protein>
<keyword evidence="2" id="KW-1185">Reference proteome</keyword>
<dbReference type="EMBL" id="CP020370">
    <property type="protein sequence ID" value="AUB84990.1"/>
    <property type="molecule type" value="Genomic_DNA"/>
</dbReference>
<dbReference type="Proteomes" id="UP000232638">
    <property type="component" value="Chromosome"/>
</dbReference>
<dbReference type="OrthoDB" id="556724at2"/>
<name>A0A2K8UHG1_9GAMM</name>
<evidence type="ECO:0008006" key="3">
    <source>
        <dbReference type="Google" id="ProtNLM"/>
    </source>
</evidence>
<dbReference type="Pfam" id="PF11848">
    <property type="entry name" value="DUF3368"/>
    <property type="match status" value="1"/>
</dbReference>
<accession>A0A2K8UHG1</accession>